<feature type="transmembrane region" description="Helical" evidence="9">
    <location>
        <begin position="129"/>
        <end position="149"/>
    </location>
</feature>
<feature type="transmembrane region" description="Helical" evidence="9">
    <location>
        <begin position="364"/>
        <end position="384"/>
    </location>
</feature>
<feature type="transmembrane region" description="Helical" evidence="9">
    <location>
        <begin position="404"/>
        <end position="426"/>
    </location>
</feature>
<comment type="caution">
    <text evidence="11">The sequence shown here is derived from an EMBL/GenBank/DDBJ whole genome shotgun (WGS) entry which is preliminary data.</text>
</comment>
<dbReference type="Pfam" id="PF00497">
    <property type="entry name" value="SBP_bac_3"/>
    <property type="match status" value="1"/>
</dbReference>
<accession>A0A7Y0LFR5</accession>
<comment type="similarity">
    <text evidence="3">Belongs to the bacterial solute-binding protein 3 family.</text>
</comment>
<gene>
    <name evidence="11" type="ORF">HII17_17870</name>
</gene>
<evidence type="ECO:0000259" key="10">
    <source>
        <dbReference type="SMART" id="SM00062"/>
    </source>
</evidence>
<dbReference type="SUPFAM" id="SSF118215">
    <property type="entry name" value="Proton glutamate symport protein"/>
    <property type="match status" value="1"/>
</dbReference>
<dbReference type="RefSeq" id="WP_169076734.1">
    <property type="nucleotide sequence ID" value="NZ_JABBXH010000008.1"/>
</dbReference>
<evidence type="ECO:0000256" key="9">
    <source>
        <dbReference type="SAM" id="Phobius"/>
    </source>
</evidence>
<dbReference type="SUPFAM" id="SSF53850">
    <property type="entry name" value="Periplasmic binding protein-like II"/>
    <property type="match status" value="1"/>
</dbReference>
<evidence type="ECO:0000256" key="4">
    <source>
        <dbReference type="ARBA" id="ARBA00022448"/>
    </source>
</evidence>
<evidence type="ECO:0000313" key="11">
    <source>
        <dbReference type="EMBL" id="NMP33419.1"/>
    </source>
</evidence>
<dbReference type="Pfam" id="PF00375">
    <property type="entry name" value="SDF"/>
    <property type="match status" value="1"/>
</dbReference>
<evidence type="ECO:0000256" key="3">
    <source>
        <dbReference type="ARBA" id="ARBA00010333"/>
    </source>
</evidence>
<name>A0A7Y0LFR5_9GAMM</name>
<dbReference type="Gene3D" id="3.40.190.10">
    <property type="entry name" value="Periplasmic binding protein-like II"/>
    <property type="match status" value="2"/>
</dbReference>
<dbReference type="PANTHER" id="PTHR35936">
    <property type="entry name" value="MEMBRANE-BOUND LYTIC MUREIN TRANSGLYCOSYLASE F"/>
    <property type="match status" value="1"/>
</dbReference>
<feature type="transmembrane region" description="Helical" evidence="9">
    <location>
        <begin position="12"/>
        <end position="31"/>
    </location>
</feature>
<dbReference type="GO" id="GO:0030313">
    <property type="term" value="C:cell envelope"/>
    <property type="evidence" value="ECO:0007669"/>
    <property type="project" value="UniProtKB-SubCell"/>
</dbReference>
<sequence length="705" mass="78314">MLKNLPQSIKIIVAMTLGIILGTQIHMFPGIDSIADGFVMLLQMTALPYIALSLMVGIGSLSPDKARATVKTSLLILLILTLVSLLLVLLTTIAFPNWHNASFYSASTIKTEVEFDLIALFIPSNPFNAFANAVIPSVVVFSIFVGIGLMKVKAKHHTLSVLANLQTALANISAIVMRFAPIGVFCIGYRAAATIDVSQIEGLIVYVLGAIILVLLLALVVFPVIVATVTPFKYRHILVVCREAMITAFATGSFFAVIPLIVEKTKETLASLPASNKDTEKVPGIIVPITFSLPVGGKLLGLLFVLFSAWFSGAYIGSQEYFKLFFLGIPQLFSSTTVAMPALLELFNVSSSMFELFLVAENIIVGRLGALLSVSFTISFVLLIAASITKSLTIKPAYVKRNSVILPILSVALFYILHLSLSHLGLQYKGYDKFIERSLLFEQVKHKNLTSPAQHLASNYSSLDVLTRIKQRGFIRVGYFIDDLPYAFHNNKGELVGFDIEIIHMLASDLNVEIEFVRILHAQAEPMLGSGYLDMTSGVPVIPDNMQRFTLTIPYSEQTVGFLVKNNRRAEFTHWQEIISRSDLTIGVPETFFYKDEIQRHFVNGRAWEISTPRLFFREEYQHIDAMLFGAAAASGWSLLYPNYTVVVPTPKQPPINMAFPINENDQAFELFMRNWLEMKKQSGKLEQLFNYWIQGQTPNSVSNR</sequence>
<evidence type="ECO:0000256" key="6">
    <source>
        <dbReference type="ARBA" id="ARBA00022729"/>
    </source>
</evidence>
<dbReference type="InterPro" id="IPR001638">
    <property type="entry name" value="Solute-binding_3/MltF_N"/>
</dbReference>
<dbReference type="SMART" id="SM00062">
    <property type="entry name" value="PBPb"/>
    <property type="match status" value="1"/>
</dbReference>
<dbReference type="PROSITE" id="PS01039">
    <property type="entry name" value="SBP_BACTERIAL_3"/>
    <property type="match status" value="1"/>
</dbReference>
<keyword evidence="5 9" id="KW-0812">Transmembrane</keyword>
<dbReference type="InterPro" id="IPR036458">
    <property type="entry name" value="Na:dicarbo_symporter_sf"/>
</dbReference>
<evidence type="ECO:0000256" key="8">
    <source>
        <dbReference type="ARBA" id="ARBA00023136"/>
    </source>
</evidence>
<keyword evidence="7 9" id="KW-1133">Transmembrane helix</keyword>
<evidence type="ECO:0000256" key="7">
    <source>
        <dbReference type="ARBA" id="ARBA00022989"/>
    </source>
</evidence>
<feature type="domain" description="Solute-binding protein family 3/N-terminal" evidence="10">
    <location>
        <begin position="474"/>
        <end position="697"/>
    </location>
</feature>
<dbReference type="InterPro" id="IPR001991">
    <property type="entry name" value="Na-dicarboxylate_symporter"/>
</dbReference>
<evidence type="ECO:0000256" key="5">
    <source>
        <dbReference type="ARBA" id="ARBA00022692"/>
    </source>
</evidence>
<dbReference type="PANTHER" id="PTHR35936:SF19">
    <property type="entry name" value="AMINO-ACID-BINDING PROTEIN YXEM-RELATED"/>
    <property type="match status" value="1"/>
</dbReference>
<dbReference type="AlphaFoldDB" id="A0A7Y0LFR5"/>
<evidence type="ECO:0000313" key="12">
    <source>
        <dbReference type="Proteomes" id="UP000568664"/>
    </source>
</evidence>
<feature type="transmembrane region" description="Helical" evidence="9">
    <location>
        <begin position="169"/>
        <end position="191"/>
    </location>
</feature>
<evidence type="ECO:0000256" key="1">
    <source>
        <dbReference type="ARBA" id="ARBA00004141"/>
    </source>
</evidence>
<dbReference type="Proteomes" id="UP000568664">
    <property type="component" value="Unassembled WGS sequence"/>
</dbReference>
<dbReference type="Gene3D" id="1.10.3860.10">
    <property type="entry name" value="Sodium:dicarboxylate symporter"/>
    <property type="match status" value="1"/>
</dbReference>
<proteinExistence type="inferred from homology"/>
<reference evidence="11 12" key="1">
    <citation type="submission" date="2020-04" db="EMBL/GenBank/DDBJ databases">
        <title>Thalassotalea sp. M1531, isolated from the surface of marine red alga.</title>
        <authorList>
            <person name="Pang L."/>
            <person name="Lu D.-C."/>
        </authorList>
    </citation>
    <scope>NUCLEOTIDE SEQUENCE [LARGE SCALE GENOMIC DNA]</scope>
    <source>
        <strain evidence="11 12">M1531</strain>
    </source>
</reference>
<keyword evidence="6" id="KW-0732">Signal</keyword>
<feature type="transmembrane region" description="Helical" evidence="9">
    <location>
        <begin position="37"/>
        <end position="62"/>
    </location>
</feature>
<feature type="transmembrane region" description="Helical" evidence="9">
    <location>
        <begin position="74"/>
        <end position="95"/>
    </location>
</feature>
<dbReference type="GO" id="GO:0015293">
    <property type="term" value="F:symporter activity"/>
    <property type="evidence" value="ECO:0007669"/>
    <property type="project" value="InterPro"/>
</dbReference>
<dbReference type="GO" id="GO:0016020">
    <property type="term" value="C:membrane"/>
    <property type="evidence" value="ECO:0007669"/>
    <property type="project" value="UniProtKB-SubCell"/>
</dbReference>
<feature type="transmembrane region" description="Helical" evidence="9">
    <location>
        <begin position="203"/>
        <end position="232"/>
    </location>
</feature>
<protein>
    <submittedName>
        <fullName evidence="11">Cation:dicarboxylase symporter family transporter</fullName>
    </submittedName>
</protein>
<feature type="transmembrane region" description="Helical" evidence="9">
    <location>
        <begin position="324"/>
        <end position="344"/>
    </location>
</feature>
<keyword evidence="4" id="KW-0813">Transport</keyword>
<dbReference type="EMBL" id="JABBXH010000008">
    <property type="protein sequence ID" value="NMP33419.1"/>
    <property type="molecule type" value="Genomic_DNA"/>
</dbReference>
<evidence type="ECO:0000256" key="2">
    <source>
        <dbReference type="ARBA" id="ARBA00004196"/>
    </source>
</evidence>
<dbReference type="InterPro" id="IPR018313">
    <property type="entry name" value="SBP_3_CS"/>
</dbReference>
<keyword evidence="12" id="KW-1185">Reference proteome</keyword>
<organism evidence="11 12">
    <name type="scientific">Thalassotalea algicola</name>
    <dbReference type="NCBI Taxonomy" id="2716224"/>
    <lineage>
        <taxon>Bacteria</taxon>
        <taxon>Pseudomonadati</taxon>
        <taxon>Pseudomonadota</taxon>
        <taxon>Gammaproteobacteria</taxon>
        <taxon>Alteromonadales</taxon>
        <taxon>Colwelliaceae</taxon>
        <taxon>Thalassotalea</taxon>
    </lineage>
</organism>
<comment type="subcellular location">
    <subcellularLocation>
        <location evidence="2">Cell envelope</location>
    </subcellularLocation>
    <subcellularLocation>
        <location evidence="1">Membrane</location>
        <topology evidence="1">Multi-pass membrane protein</topology>
    </subcellularLocation>
</comment>
<feature type="transmembrane region" description="Helical" evidence="9">
    <location>
        <begin position="244"/>
        <end position="262"/>
    </location>
</feature>
<keyword evidence="8 9" id="KW-0472">Membrane</keyword>